<dbReference type="AlphaFoldDB" id="A0A1J5JFS6"/>
<proteinExistence type="predicted"/>
<comment type="caution">
    <text evidence="2">The sequence shown here is derived from an EMBL/GenBank/DDBJ whole genome shotgun (WGS) entry which is preliminary data.</text>
</comment>
<dbReference type="EMBL" id="MIHH01000034">
    <property type="protein sequence ID" value="OIQ07684.1"/>
    <property type="molecule type" value="Genomic_DNA"/>
</dbReference>
<protein>
    <submittedName>
        <fullName evidence="2">Uncharacterized protein</fullName>
    </submittedName>
</protein>
<organism evidence="2 3">
    <name type="scientific">Neomoorella thermoacetica</name>
    <name type="common">Clostridium thermoaceticum</name>
    <dbReference type="NCBI Taxonomy" id="1525"/>
    <lineage>
        <taxon>Bacteria</taxon>
        <taxon>Bacillati</taxon>
        <taxon>Bacillota</taxon>
        <taxon>Clostridia</taxon>
        <taxon>Neomoorellales</taxon>
        <taxon>Neomoorellaceae</taxon>
        <taxon>Neomoorella</taxon>
    </lineage>
</organism>
<evidence type="ECO:0000256" key="1">
    <source>
        <dbReference type="SAM" id="Phobius"/>
    </source>
</evidence>
<sequence>MLLEVMVAVLILGIVTAGVIDIFIYSNYRVTSSYLTLQAVHLAQARLEELRAIAYEDVNNVDKIPYPGEPGFSYSVQVAPSALGYNLKTVTVTIYYIERGNEKSLSLTMEKGKR</sequence>
<keyword evidence="1" id="KW-0472">Membrane</keyword>
<feature type="transmembrane region" description="Helical" evidence="1">
    <location>
        <begin position="6"/>
        <end position="25"/>
    </location>
</feature>
<reference evidence="2 3" key="1">
    <citation type="submission" date="2016-08" db="EMBL/GenBank/DDBJ databases">
        <title>Genome-based comparison of Moorella thermoacetic strains.</title>
        <authorList>
            <person name="Poehlein A."/>
            <person name="Bengelsdorf F.R."/>
            <person name="Esser C."/>
            <person name="Duerre P."/>
            <person name="Daniel R."/>
        </authorList>
    </citation>
    <scope>NUCLEOTIDE SEQUENCE [LARGE SCALE GENOMIC DNA]</scope>
    <source>
        <strain evidence="2 3">DSM 11768</strain>
    </source>
</reference>
<accession>A0A1J5JFS6</accession>
<evidence type="ECO:0000313" key="2">
    <source>
        <dbReference type="EMBL" id="OIQ07684.1"/>
    </source>
</evidence>
<keyword evidence="1" id="KW-0812">Transmembrane</keyword>
<gene>
    <name evidence="2" type="ORF">MOOR_27120</name>
</gene>
<name>A0A1J5JFS6_NEOTH</name>
<dbReference type="Proteomes" id="UP000182743">
    <property type="component" value="Unassembled WGS sequence"/>
</dbReference>
<evidence type="ECO:0000313" key="3">
    <source>
        <dbReference type="Proteomes" id="UP000182743"/>
    </source>
</evidence>
<keyword evidence="1" id="KW-1133">Transmembrane helix</keyword>